<comment type="caution">
    <text evidence="1">The sequence shown here is derived from an EMBL/GenBank/DDBJ whole genome shotgun (WGS) entry which is preliminary data.</text>
</comment>
<accession>A0ABV1H897</accession>
<dbReference type="EMBL" id="JBBMFS010000014">
    <property type="protein sequence ID" value="MEQ2555931.1"/>
    <property type="molecule type" value="Genomic_DNA"/>
</dbReference>
<name>A0ABV1H897_9FIRM</name>
<keyword evidence="2" id="KW-1185">Reference proteome</keyword>
<evidence type="ECO:0000313" key="1">
    <source>
        <dbReference type="EMBL" id="MEQ2555931.1"/>
    </source>
</evidence>
<organism evidence="1 2">
    <name type="scientific">Lachnospira intestinalis</name>
    <dbReference type="NCBI Taxonomy" id="3133158"/>
    <lineage>
        <taxon>Bacteria</taxon>
        <taxon>Bacillati</taxon>
        <taxon>Bacillota</taxon>
        <taxon>Clostridia</taxon>
        <taxon>Lachnospirales</taxon>
        <taxon>Lachnospiraceae</taxon>
        <taxon>Lachnospira</taxon>
    </lineage>
</organism>
<dbReference type="Proteomes" id="UP001546774">
    <property type="component" value="Unassembled WGS sequence"/>
</dbReference>
<proteinExistence type="predicted"/>
<gene>
    <name evidence="1" type="ORF">WMO37_13110</name>
</gene>
<reference evidence="1" key="1">
    <citation type="submission" date="2024-03" db="EMBL/GenBank/DDBJ databases">
        <title>Human intestinal bacterial collection.</title>
        <authorList>
            <person name="Pauvert C."/>
            <person name="Hitch T.C.A."/>
            <person name="Clavel T."/>
        </authorList>
    </citation>
    <scope>NUCLEOTIDE SEQUENCE [LARGE SCALE GENOMIC DNA]</scope>
    <source>
        <strain evidence="1">CLA-AA-H89B</strain>
    </source>
</reference>
<dbReference type="Gene3D" id="3.40.50.1110">
    <property type="entry name" value="SGNH hydrolase"/>
    <property type="match status" value="1"/>
</dbReference>
<sequence length="348" mass="40207">MKKKKSFTLTAVFVALVVVLNNLLNFMLVQPGLTRVMFHELETTNPDCLVLGTSHGSYGIATDELESGLDAGAMNMCIGGEYMIDAYYTLQYAIKISSPKVVVLDIDYQYLINRHDESILFHQVYNGYPDSLLKVSYFFSRIAKEEYRGAFLKWTNYWQCYYMIDKTVAKKLSDDYKEYSPDVVSMDKNDVYEGKGFINKSKNASKAKTTVLGWDESLVAQSECQYIEKMVELCRKNDIQIVFTTVTQDPRTVAQYAEKFAQADSYIRNLAQKLNVEYYNFNYLTFEAFDREEGDFWDREGHMYGDTAKRFTKVYAEVLKKALAGSLKKSDYFGEDLKEIYKDVVPYE</sequence>
<dbReference type="InterPro" id="IPR036514">
    <property type="entry name" value="SGNH_hydro_sf"/>
</dbReference>
<protein>
    <recommendedName>
        <fullName evidence="3">SGNH/GDSL hydrolase family protein</fullName>
    </recommendedName>
</protein>
<evidence type="ECO:0008006" key="3">
    <source>
        <dbReference type="Google" id="ProtNLM"/>
    </source>
</evidence>
<dbReference type="SUPFAM" id="SSF52266">
    <property type="entry name" value="SGNH hydrolase"/>
    <property type="match status" value="1"/>
</dbReference>
<evidence type="ECO:0000313" key="2">
    <source>
        <dbReference type="Proteomes" id="UP001546774"/>
    </source>
</evidence>